<evidence type="ECO:0000256" key="10">
    <source>
        <dbReference type="ARBA" id="ARBA00030775"/>
    </source>
</evidence>
<evidence type="ECO:0000256" key="11">
    <source>
        <dbReference type="SAM" id="MobiDB-lite"/>
    </source>
</evidence>
<evidence type="ECO:0000256" key="8">
    <source>
        <dbReference type="ARBA" id="ARBA00023136"/>
    </source>
</evidence>
<keyword evidence="6 12" id="KW-0812">Transmembrane</keyword>
<dbReference type="InterPro" id="IPR012902">
    <property type="entry name" value="N_methyl_site"/>
</dbReference>
<comment type="similarity">
    <text evidence="9">Belongs to the GSP H family.</text>
</comment>
<gene>
    <name evidence="14" type="ORF">SAMN05216221_1732</name>
</gene>
<dbReference type="RefSeq" id="WP_090348560.1">
    <property type="nucleotide sequence ID" value="NZ_LT629751.1"/>
</dbReference>
<feature type="region of interest" description="Disordered" evidence="11">
    <location>
        <begin position="155"/>
        <end position="193"/>
    </location>
</feature>
<organism evidence="14 15">
    <name type="scientific">Pseudomonas oryzae</name>
    <dbReference type="NCBI Taxonomy" id="1392877"/>
    <lineage>
        <taxon>Bacteria</taxon>
        <taxon>Pseudomonadati</taxon>
        <taxon>Pseudomonadota</taxon>
        <taxon>Gammaproteobacteria</taxon>
        <taxon>Pseudomonadales</taxon>
        <taxon>Pseudomonadaceae</taxon>
        <taxon>Pseudomonas</taxon>
    </lineage>
</organism>
<reference evidence="15" key="1">
    <citation type="submission" date="2016-10" db="EMBL/GenBank/DDBJ databases">
        <authorList>
            <person name="Varghese N."/>
            <person name="Submissions S."/>
        </authorList>
    </citation>
    <scope>NUCLEOTIDE SEQUENCE [LARGE SCALE GENOMIC DNA]</scope>
    <source>
        <strain evidence="15">KCTC 32247</strain>
    </source>
</reference>
<dbReference type="InterPro" id="IPR045584">
    <property type="entry name" value="Pilin-like"/>
</dbReference>
<evidence type="ECO:0000259" key="13">
    <source>
        <dbReference type="Pfam" id="PF12019"/>
    </source>
</evidence>
<keyword evidence="7 12" id="KW-1133">Transmembrane helix</keyword>
<feature type="compositionally biased region" description="Basic and acidic residues" evidence="11">
    <location>
        <begin position="155"/>
        <end position="186"/>
    </location>
</feature>
<dbReference type="GO" id="GO:0015627">
    <property type="term" value="C:type II protein secretion system complex"/>
    <property type="evidence" value="ECO:0007669"/>
    <property type="project" value="InterPro"/>
</dbReference>
<keyword evidence="8 12" id="KW-0472">Membrane</keyword>
<evidence type="ECO:0000256" key="12">
    <source>
        <dbReference type="SAM" id="Phobius"/>
    </source>
</evidence>
<dbReference type="Pfam" id="PF12019">
    <property type="entry name" value="GspH"/>
    <property type="match status" value="1"/>
</dbReference>
<dbReference type="NCBIfam" id="TIGR02532">
    <property type="entry name" value="IV_pilin_GFxxxE"/>
    <property type="match status" value="1"/>
</dbReference>
<evidence type="ECO:0000256" key="2">
    <source>
        <dbReference type="ARBA" id="ARBA00021549"/>
    </source>
</evidence>
<keyword evidence="4" id="KW-0488">Methylation</keyword>
<dbReference type="Proteomes" id="UP000243359">
    <property type="component" value="Chromosome I"/>
</dbReference>
<dbReference type="InterPro" id="IPR022346">
    <property type="entry name" value="T2SS_GspH"/>
</dbReference>
<feature type="transmembrane region" description="Helical" evidence="12">
    <location>
        <begin position="16"/>
        <end position="34"/>
    </location>
</feature>
<dbReference type="AlphaFoldDB" id="A0A1H1RW80"/>
<dbReference type="Pfam" id="PF07963">
    <property type="entry name" value="N_methyl"/>
    <property type="match status" value="1"/>
</dbReference>
<comment type="subcellular location">
    <subcellularLocation>
        <location evidence="1">Cell inner membrane</location>
        <topology evidence="1">Single-pass membrane protein</topology>
    </subcellularLocation>
</comment>
<evidence type="ECO:0000256" key="5">
    <source>
        <dbReference type="ARBA" id="ARBA00022519"/>
    </source>
</evidence>
<evidence type="ECO:0000256" key="4">
    <source>
        <dbReference type="ARBA" id="ARBA00022481"/>
    </source>
</evidence>
<dbReference type="OrthoDB" id="8481584at2"/>
<protein>
    <recommendedName>
        <fullName evidence="2">Type II secretion system protein H</fullName>
    </recommendedName>
    <alternativeName>
        <fullName evidence="10">General secretion pathway protein H</fullName>
    </alternativeName>
</protein>
<proteinExistence type="inferred from homology"/>
<evidence type="ECO:0000256" key="1">
    <source>
        <dbReference type="ARBA" id="ARBA00004377"/>
    </source>
</evidence>
<evidence type="ECO:0000313" key="15">
    <source>
        <dbReference type="Proteomes" id="UP000243359"/>
    </source>
</evidence>
<evidence type="ECO:0000256" key="9">
    <source>
        <dbReference type="ARBA" id="ARBA00025772"/>
    </source>
</evidence>
<sequence>MCAAGSEARGFTLMELLVVLVIAGLAVSLVGPAFQRMLPGVGLEAETRTLAAMLRHARSQAILSGAQVSISTDADTGGLRLSYRNAPYVLPEGLAVSMEGGPNGGGADGGAQILFYPRGDSSGGSITIKLKGESAEAKEGQSRVIVVDWLSGRVERSTEEEQERLKEERERIERAREKERERRKLGTGEGFSA</sequence>
<name>A0A1H1RW80_9PSED</name>
<dbReference type="GO" id="GO:0015628">
    <property type="term" value="P:protein secretion by the type II secretion system"/>
    <property type="evidence" value="ECO:0007669"/>
    <property type="project" value="InterPro"/>
</dbReference>
<dbReference type="EMBL" id="LT629751">
    <property type="protein sequence ID" value="SDS39935.1"/>
    <property type="molecule type" value="Genomic_DNA"/>
</dbReference>
<accession>A0A1H1RW80</accession>
<dbReference type="GO" id="GO:0005886">
    <property type="term" value="C:plasma membrane"/>
    <property type="evidence" value="ECO:0007669"/>
    <property type="project" value="UniProtKB-SubCell"/>
</dbReference>
<dbReference type="SUPFAM" id="SSF54523">
    <property type="entry name" value="Pili subunits"/>
    <property type="match status" value="1"/>
</dbReference>
<keyword evidence="15" id="KW-1185">Reference proteome</keyword>
<dbReference type="Gene3D" id="3.30.700.10">
    <property type="entry name" value="Glycoprotein, Type 4 Pilin"/>
    <property type="match status" value="1"/>
</dbReference>
<evidence type="ECO:0000256" key="3">
    <source>
        <dbReference type="ARBA" id="ARBA00022475"/>
    </source>
</evidence>
<dbReference type="STRING" id="1392877.SAMN05216221_1732"/>
<keyword evidence="3" id="KW-1003">Cell membrane</keyword>
<feature type="domain" description="General secretion pathway GspH" evidence="13">
    <location>
        <begin position="47"/>
        <end position="149"/>
    </location>
</feature>
<evidence type="ECO:0000256" key="7">
    <source>
        <dbReference type="ARBA" id="ARBA00022989"/>
    </source>
</evidence>
<keyword evidence="5" id="KW-0997">Cell inner membrane</keyword>
<evidence type="ECO:0000256" key="6">
    <source>
        <dbReference type="ARBA" id="ARBA00022692"/>
    </source>
</evidence>
<evidence type="ECO:0000313" key="14">
    <source>
        <dbReference type="EMBL" id="SDS39935.1"/>
    </source>
</evidence>